<gene>
    <name evidence="6" type="ORF">KS419_18670</name>
</gene>
<dbReference type="PANTHER" id="PTHR43025:SF3">
    <property type="entry name" value="MONOGALACTOSYLDIACYLGLYCEROL SYNTHASE 1, CHLOROPLASTIC"/>
    <property type="match status" value="1"/>
</dbReference>
<keyword evidence="2 6" id="KW-0328">Glycosyltransferase</keyword>
<dbReference type="GO" id="GO:0016757">
    <property type="term" value="F:glycosyltransferase activity"/>
    <property type="evidence" value="ECO:0007669"/>
    <property type="project" value="UniProtKB-KW"/>
</dbReference>
<keyword evidence="3 6" id="KW-0808">Transferase</keyword>
<sequence length="379" mass="43559">MKSPKVLILTSNYGNGHHQVAKALQDEFIYQGVFNVLVRDLYYETSPRLNEWTRKMYLKSYTLGGRQIYRLFYYSSKELSKRKNLKLLSYGYSRLKKIIEEEEPDVIINTFPSFAVPSYRSKTNTWIPNYNVITDYCLHHSWVHPGIDKYYVATSELANELVKSGVRTENILVSGIPIKREFYAPYNKNQLVEKYHLSSTKPTVLIIAGAFGVSKGMKEVSELLKDDTELQLLIVCGKNEELFNQLQLRYQMYKNIHVYGFVTEMEELLKIADCVITKPGGVILSEALATNTPVLLPKATPGQERENAAYFHKRGGAIWNEKADQLVDQTKKIMRDSEKLDNMKQSLSSIWIPQSASRITNDILQDYSKRVSPKTILKA</sequence>
<evidence type="ECO:0000259" key="5">
    <source>
        <dbReference type="Pfam" id="PF06925"/>
    </source>
</evidence>
<dbReference type="RefSeq" id="WP_217067904.1">
    <property type="nucleotide sequence ID" value="NZ_JAHQCS010000151.1"/>
</dbReference>
<dbReference type="PANTHER" id="PTHR43025">
    <property type="entry name" value="MONOGALACTOSYLDIACYLGLYCEROL SYNTHASE"/>
    <property type="match status" value="1"/>
</dbReference>
<dbReference type="InterPro" id="IPR009695">
    <property type="entry name" value="Diacylglyc_glucosyltr_N"/>
</dbReference>
<protein>
    <submittedName>
        <fullName evidence="6">Glycosyltransferase</fullName>
        <ecNumber evidence="6">2.4.-.-</ecNumber>
    </submittedName>
</protein>
<evidence type="ECO:0000256" key="2">
    <source>
        <dbReference type="ARBA" id="ARBA00022676"/>
    </source>
</evidence>
<dbReference type="InterPro" id="IPR001296">
    <property type="entry name" value="Glyco_trans_1"/>
</dbReference>
<reference evidence="6 7" key="1">
    <citation type="submission" date="2021-06" db="EMBL/GenBank/DDBJ databases">
        <title>Bacillus sp. RD4P76, an endophyte from a halophyte.</title>
        <authorList>
            <person name="Sun J.-Q."/>
        </authorList>
    </citation>
    <scope>NUCLEOTIDE SEQUENCE [LARGE SCALE GENOMIC DNA]</scope>
    <source>
        <strain evidence="6 7">CGMCC 1.15917</strain>
    </source>
</reference>
<dbReference type="Pfam" id="PF06925">
    <property type="entry name" value="MGDG_synth"/>
    <property type="match status" value="1"/>
</dbReference>
<accession>A0ABS6JJJ2</accession>
<dbReference type="Proteomes" id="UP000784880">
    <property type="component" value="Unassembled WGS sequence"/>
</dbReference>
<dbReference type="Pfam" id="PF00534">
    <property type="entry name" value="Glycos_transf_1"/>
    <property type="match status" value="1"/>
</dbReference>
<name>A0ABS6JJJ2_9BACI</name>
<feature type="domain" description="Glycosyl transferase family 1" evidence="4">
    <location>
        <begin position="197"/>
        <end position="345"/>
    </location>
</feature>
<evidence type="ECO:0000313" key="6">
    <source>
        <dbReference type="EMBL" id="MBU9713756.1"/>
    </source>
</evidence>
<evidence type="ECO:0000256" key="3">
    <source>
        <dbReference type="ARBA" id="ARBA00022679"/>
    </source>
</evidence>
<dbReference type="EC" id="2.4.-.-" evidence="6"/>
<comment type="caution">
    <text evidence="6">The sequence shown here is derived from an EMBL/GenBank/DDBJ whole genome shotgun (WGS) entry which is preliminary data.</text>
</comment>
<proteinExistence type="inferred from homology"/>
<evidence type="ECO:0000256" key="1">
    <source>
        <dbReference type="ARBA" id="ARBA00006962"/>
    </source>
</evidence>
<dbReference type="InterPro" id="IPR050519">
    <property type="entry name" value="Glycosyltransf_28_UgtP"/>
</dbReference>
<comment type="similarity">
    <text evidence="1">Belongs to the glycosyltransferase 28 family.</text>
</comment>
<dbReference type="EMBL" id="JAHQCS010000151">
    <property type="protein sequence ID" value="MBU9713756.1"/>
    <property type="molecule type" value="Genomic_DNA"/>
</dbReference>
<keyword evidence="7" id="KW-1185">Reference proteome</keyword>
<organism evidence="6 7">
    <name type="scientific">Evansella tamaricis</name>
    <dbReference type="NCBI Taxonomy" id="2069301"/>
    <lineage>
        <taxon>Bacteria</taxon>
        <taxon>Bacillati</taxon>
        <taxon>Bacillota</taxon>
        <taxon>Bacilli</taxon>
        <taxon>Bacillales</taxon>
        <taxon>Bacillaceae</taxon>
        <taxon>Evansella</taxon>
    </lineage>
</organism>
<evidence type="ECO:0000259" key="4">
    <source>
        <dbReference type="Pfam" id="PF00534"/>
    </source>
</evidence>
<feature type="domain" description="Diacylglycerol glucosyltransferase N-terminal" evidence="5">
    <location>
        <begin position="17"/>
        <end position="178"/>
    </location>
</feature>
<evidence type="ECO:0000313" key="7">
    <source>
        <dbReference type="Proteomes" id="UP000784880"/>
    </source>
</evidence>